<evidence type="ECO:0000313" key="1">
    <source>
        <dbReference type="EMBL" id="RFU16329.1"/>
    </source>
</evidence>
<evidence type="ECO:0000313" key="2">
    <source>
        <dbReference type="Proteomes" id="UP000264702"/>
    </source>
</evidence>
<organism evidence="1 2">
    <name type="scientific">Paracidobacterium acidisoli</name>
    <dbReference type="NCBI Taxonomy" id="2303751"/>
    <lineage>
        <taxon>Bacteria</taxon>
        <taxon>Pseudomonadati</taxon>
        <taxon>Acidobacteriota</taxon>
        <taxon>Terriglobia</taxon>
        <taxon>Terriglobales</taxon>
        <taxon>Acidobacteriaceae</taxon>
        <taxon>Paracidobacterium</taxon>
    </lineage>
</organism>
<reference evidence="1 2" key="1">
    <citation type="submission" date="2018-08" db="EMBL/GenBank/DDBJ databases">
        <title>Acidipila sp. 4G-K13, an acidobacterium isolated from forest soil.</title>
        <authorList>
            <person name="Gao Z.-H."/>
            <person name="Qiu L.-H."/>
        </authorList>
    </citation>
    <scope>NUCLEOTIDE SEQUENCE [LARGE SCALE GENOMIC DNA]</scope>
    <source>
        <strain evidence="1 2">4G-K13</strain>
    </source>
</reference>
<sequence length="78" mass="9005">MNRPFLELPEAANLTVQTLRVYDDPPYGREVHLIFTDGTQISIDLEIKTVVKARHYRGDRGGNLDILHEHHERPSREG</sequence>
<accession>A0A372INJ8</accession>
<protein>
    <submittedName>
        <fullName evidence="1">Uncharacterized protein</fullName>
    </submittedName>
</protein>
<keyword evidence="2" id="KW-1185">Reference proteome</keyword>
<comment type="caution">
    <text evidence="1">The sequence shown here is derived from an EMBL/GenBank/DDBJ whole genome shotgun (WGS) entry which is preliminary data.</text>
</comment>
<name>A0A372INJ8_9BACT</name>
<dbReference type="AlphaFoldDB" id="A0A372INJ8"/>
<proteinExistence type="predicted"/>
<gene>
    <name evidence="1" type="ORF">D0Y96_13140</name>
</gene>
<dbReference type="Proteomes" id="UP000264702">
    <property type="component" value="Unassembled WGS sequence"/>
</dbReference>
<dbReference type="OrthoDB" id="122504at2"/>
<dbReference type="EMBL" id="QVQT01000004">
    <property type="protein sequence ID" value="RFU16329.1"/>
    <property type="molecule type" value="Genomic_DNA"/>
</dbReference>
<dbReference type="RefSeq" id="WP_117300570.1">
    <property type="nucleotide sequence ID" value="NZ_QVQT02000004.1"/>
</dbReference>